<dbReference type="CDD" id="cd05299">
    <property type="entry name" value="CtBP_dh"/>
    <property type="match status" value="1"/>
</dbReference>
<feature type="domain" description="D-isomer specific 2-hydroxyacid dehydrogenase catalytic" evidence="3">
    <location>
        <begin position="5"/>
        <end position="309"/>
    </location>
</feature>
<dbReference type="InterPro" id="IPR006140">
    <property type="entry name" value="D-isomer_DH_NAD-bd"/>
</dbReference>
<sequence length="327" mass="34746">MLRVVVADDPKVEVDAFSRALADREVELSTAALDTEAAVRAAGRDADVLVTNSETPVTAAALRAIDADIVAQPSIGVDNVALAAAETAGVTVVHAPDYCVDEVATHTLSLLLACVRRLREYDASVRDGEWSWETREPIHRFAGSTVGLVSFGPIARAFRERLRGFDVDVVAYDPYVERDAMRDHDVEKVTRAALAERADHVTVHAPLTDETRGLVDADFLDGPRDGAVLVNTGRGPVVDEAALVDALDSGALAAAGLDVFEDEPPTGSPLLDREDVVLSPHSAWYSVEAMADASASVAADVRRVLDGDPESATGVVTDEAWLSSTHD</sequence>
<dbReference type="Pfam" id="PF02826">
    <property type="entry name" value="2-Hacid_dh_C"/>
    <property type="match status" value="1"/>
</dbReference>
<keyword evidence="6" id="KW-1185">Reference proteome</keyword>
<reference evidence="5" key="1">
    <citation type="journal article" date="2014" name="Int. J. Syst. Evol. Microbiol.">
        <title>Complete genome sequence of Corynebacterium casei LMG S-19264T (=DSM 44701T), isolated from a smear-ripened cheese.</title>
        <authorList>
            <consortium name="US DOE Joint Genome Institute (JGI-PGF)"/>
            <person name="Walter F."/>
            <person name="Albersmeier A."/>
            <person name="Kalinowski J."/>
            <person name="Ruckert C."/>
        </authorList>
    </citation>
    <scope>NUCLEOTIDE SEQUENCE</scope>
    <source>
        <strain evidence="5">JCM 19596</strain>
    </source>
</reference>
<name>A0A830FJE4_9EURY</name>
<dbReference type="GO" id="GO:0016618">
    <property type="term" value="F:hydroxypyruvate reductase [NAD(P)H] activity"/>
    <property type="evidence" value="ECO:0007669"/>
    <property type="project" value="TreeGrafter"/>
</dbReference>
<dbReference type="AlphaFoldDB" id="A0A830FJE4"/>
<reference evidence="5" key="2">
    <citation type="submission" date="2020-09" db="EMBL/GenBank/DDBJ databases">
        <authorList>
            <person name="Sun Q."/>
            <person name="Ohkuma M."/>
        </authorList>
    </citation>
    <scope>NUCLEOTIDE SEQUENCE</scope>
    <source>
        <strain evidence="5">JCM 19596</strain>
    </source>
</reference>
<dbReference type="SUPFAM" id="SSF52283">
    <property type="entry name" value="Formate/glycerate dehydrogenase catalytic domain-like"/>
    <property type="match status" value="1"/>
</dbReference>
<dbReference type="InterPro" id="IPR006139">
    <property type="entry name" value="D-isomer_2_OHA_DH_cat_dom"/>
</dbReference>
<dbReference type="GO" id="GO:0030267">
    <property type="term" value="F:glyoxylate reductase (NADPH) activity"/>
    <property type="evidence" value="ECO:0007669"/>
    <property type="project" value="TreeGrafter"/>
</dbReference>
<organism evidence="5 6">
    <name type="scientific">Halocalculus aciditolerans</name>
    <dbReference type="NCBI Taxonomy" id="1383812"/>
    <lineage>
        <taxon>Archaea</taxon>
        <taxon>Methanobacteriati</taxon>
        <taxon>Methanobacteriota</taxon>
        <taxon>Stenosarchaea group</taxon>
        <taxon>Halobacteria</taxon>
        <taxon>Halobacteriales</taxon>
        <taxon>Halobacteriaceae</taxon>
        <taxon>Halocalculus</taxon>
    </lineage>
</organism>
<dbReference type="GO" id="GO:0051287">
    <property type="term" value="F:NAD binding"/>
    <property type="evidence" value="ECO:0007669"/>
    <property type="project" value="InterPro"/>
</dbReference>
<evidence type="ECO:0000259" key="4">
    <source>
        <dbReference type="Pfam" id="PF02826"/>
    </source>
</evidence>
<dbReference type="OrthoDB" id="34275at2157"/>
<dbReference type="InterPro" id="IPR043322">
    <property type="entry name" value="CtBP"/>
</dbReference>
<comment type="caution">
    <text evidence="5">The sequence shown here is derived from an EMBL/GenBank/DDBJ whole genome shotgun (WGS) entry which is preliminary data.</text>
</comment>
<dbReference type="Proteomes" id="UP000607197">
    <property type="component" value="Unassembled WGS sequence"/>
</dbReference>
<feature type="domain" description="D-isomer specific 2-hydroxyacid dehydrogenase NAD-binding" evidence="4">
    <location>
        <begin position="108"/>
        <end position="283"/>
    </location>
</feature>
<dbReference type="PANTHER" id="PTHR10996">
    <property type="entry name" value="2-HYDROXYACID DEHYDROGENASE-RELATED"/>
    <property type="match status" value="1"/>
</dbReference>
<evidence type="ECO:0000256" key="1">
    <source>
        <dbReference type="ARBA" id="ARBA00023002"/>
    </source>
</evidence>
<dbReference type="RefSeq" id="WP_188977697.1">
    <property type="nucleotide sequence ID" value="NZ_BMPG01000002.1"/>
</dbReference>
<evidence type="ECO:0000256" key="2">
    <source>
        <dbReference type="RuleBase" id="RU003719"/>
    </source>
</evidence>
<evidence type="ECO:0000313" key="5">
    <source>
        <dbReference type="EMBL" id="GGL58544.1"/>
    </source>
</evidence>
<dbReference type="InterPro" id="IPR036291">
    <property type="entry name" value="NAD(P)-bd_dom_sf"/>
</dbReference>
<gene>
    <name evidence="5" type="ORF">GCM10009039_15960</name>
</gene>
<protein>
    <submittedName>
        <fullName evidence="5">Phosphoglycerate dehydrogenase family protein</fullName>
    </submittedName>
</protein>
<dbReference type="GO" id="GO:0005829">
    <property type="term" value="C:cytosol"/>
    <property type="evidence" value="ECO:0007669"/>
    <property type="project" value="TreeGrafter"/>
</dbReference>
<dbReference type="InterPro" id="IPR050223">
    <property type="entry name" value="D-isomer_2-hydroxyacid_DH"/>
</dbReference>
<keyword evidence="1 2" id="KW-0560">Oxidoreductase</keyword>
<accession>A0A830FJE4</accession>
<dbReference type="EMBL" id="BMPG01000002">
    <property type="protein sequence ID" value="GGL58544.1"/>
    <property type="molecule type" value="Genomic_DNA"/>
</dbReference>
<dbReference type="GO" id="GO:0003714">
    <property type="term" value="F:transcription corepressor activity"/>
    <property type="evidence" value="ECO:0007669"/>
    <property type="project" value="InterPro"/>
</dbReference>
<proteinExistence type="inferred from homology"/>
<evidence type="ECO:0000259" key="3">
    <source>
        <dbReference type="Pfam" id="PF00389"/>
    </source>
</evidence>
<evidence type="ECO:0000313" key="6">
    <source>
        <dbReference type="Proteomes" id="UP000607197"/>
    </source>
</evidence>
<dbReference type="Gene3D" id="3.40.50.720">
    <property type="entry name" value="NAD(P)-binding Rossmann-like Domain"/>
    <property type="match status" value="2"/>
</dbReference>
<comment type="similarity">
    <text evidence="2">Belongs to the D-isomer specific 2-hydroxyacid dehydrogenase family.</text>
</comment>
<dbReference type="PANTHER" id="PTHR10996:SF283">
    <property type="entry name" value="GLYOXYLATE_HYDROXYPYRUVATE REDUCTASE B"/>
    <property type="match status" value="1"/>
</dbReference>
<dbReference type="Pfam" id="PF00389">
    <property type="entry name" value="2-Hacid_dh"/>
    <property type="match status" value="1"/>
</dbReference>
<dbReference type="SUPFAM" id="SSF51735">
    <property type="entry name" value="NAD(P)-binding Rossmann-fold domains"/>
    <property type="match status" value="1"/>
</dbReference>